<dbReference type="Proteomes" id="UP000325291">
    <property type="component" value="Unassembled WGS sequence"/>
</dbReference>
<proteinExistence type="predicted"/>
<reference evidence="1 2" key="1">
    <citation type="submission" date="2019-07" db="EMBL/GenBank/DDBJ databases">
        <title>Aquicoccus porphyridii gen. nov., sp. nov., isolated from a small marine red alga, Porphyridium marinum.</title>
        <authorList>
            <person name="Liu L."/>
        </authorList>
    </citation>
    <scope>NUCLEOTIDE SEQUENCE [LARGE SCALE GENOMIC DNA]</scope>
    <source>
        <strain evidence="1 2">L1 8-17</strain>
    </source>
</reference>
<name>A0A5A9ZTB7_9RHOB</name>
<sequence>MERDTDWIRPVVILVLLAAPAIGVRIASHFSDDPHLQPLAISSERGASASGGRVESGLAMVEVDVDWGQDWTGRMSRVELRDAIARSLSSQTDLYRVRFREAPGARIGVSFRVGPNVFGPYPPGGMRDGIHSALVALDITNRSKR</sequence>
<dbReference type="EMBL" id="VINQ01000002">
    <property type="protein sequence ID" value="KAA0920222.1"/>
    <property type="molecule type" value="Genomic_DNA"/>
</dbReference>
<keyword evidence="2" id="KW-1185">Reference proteome</keyword>
<comment type="caution">
    <text evidence="1">The sequence shown here is derived from an EMBL/GenBank/DDBJ whole genome shotgun (WGS) entry which is preliminary data.</text>
</comment>
<accession>A0A5A9ZTB7</accession>
<dbReference type="AlphaFoldDB" id="A0A5A9ZTB7"/>
<evidence type="ECO:0000313" key="2">
    <source>
        <dbReference type="Proteomes" id="UP000325291"/>
    </source>
</evidence>
<protein>
    <submittedName>
        <fullName evidence="1">Uncharacterized protein</fullName>
    </submittedName>
</protein>
<evidence type="ECO:0000313" key="1">
    <source>
        <dbReference type="EMBL" id="KAA0920222.1"/>
    </source>
</evidence>
<organism evidence="1 2">
    <name type="scientific">Aquicoccus porphyridii</name>
    <dbReference type="NCBI Taxonomy" id="1852029"/>
    <lineage>
        <taxon>Bacteria</taxon>
        <taxon>Pseudomonadati</taxon>
        <taxon>Pseudomonadota</taxon>
        <taxon>Alphaproteobacteria</taxon>
        <taxon>Rhodobacterales</taxon>
        <taxon>Paracoccaceae</taxon>
        <taxon>Aquicoccus</taxon>
    </lineage>
</organism>
<gene>
    <name evidence="1" type="ORF">FLO80_03640</name>
</gene>
<dbReference type="RefSeq" id="WP_111363780.1">
    <property type="nucleotide sequence ID" value="NZ_VINQ01000002.1"/>
</dbReference>